<evidence type="ECO:0000256" key="3">
    <source>
        <dbReference type="ARBA" id="ARBA00022912"/>
    </source>
</evidence>
<dbReference type="InterPro" id="IPR015655">
    <property type="entry name" value="PP2C"/>
</dbReference>
<dbReference type="CDD" id="cd00143">
    <property type="entry name" value="PP2Cc"/>
    <property type="match status" value="1"/>
</dbReference>
<dbReference type="Pfam" id="PF00481">
    <property type="entry name" value="PP2C"/>
    <property type="match status" value="2"/>
</dbReference>
<comment type="similarity">
    <text evidence="4">Belongs to the PP2C family.</text>
</comment>
<name>A0A0P6D586_9CRUS</name>
<keyword evidence="1" id="KW-0479">Metal-binding</keyword>
<evidence type="ECO:0000256" key="2">
    <source>
        <dbReference type="ARBA" id="ARBA00022801"/>
    </source>
</evidence>
<accession>A0A0P6D586</accession>
<keyword evidence="2 4" id="KW-0378">Hydrolase</keyword>
<dbReference type="AlphaFoldDB" id="A0A0P6D586"/>
<dbReference type="OrthoDB" id="416093at2759"/>
<keyword evidence="3 4" id="KW-0904">Protein phosphatase</keyword>
<dbReference type="GO" id="GO:0046872">
    <property type="term" value="F:metal ion binding"/>
    <property type="evidence" value="ECO:0007669"/>
    <property type="project" value="UniProtKB-KW"/>
</dbReference>
<dbReference type="SMART" id="SM00332">
    <property type="entry name" value="PP2Cc"/>
    <property type="match status" value="1"/>
</dbReference>
<evidence type="ECO:0000313" key="6">
    <source>
        <dbReference type="EMBL" id="JAN11774.1"/>
    </source>
</evidence>
<dbReference type="EMBL" id="GDIQ01082963">
    <property type="protein sequence ID" value="JAN11774.1"/>
    <property type="molecule type" value="Transcribed_RNA"/>
</dbReference>
<evidence type="ECO:0000259" key="5">
    <source>
        <dbReference type="PROSITE" id="PS51746"/>
    </source>
</evidence>
<dbReference type="GO" id="GO:0004722">
    <property type="term" value="F:protein serine/threonine phosphatase activity"/>
    <property type="evidence" value="ECO:0007669"/>
    <property type="project" value="InterPro"/>
</dbReference>
<evidence type="ECO:0000256" key="1">
    <source>
        <dbReference type="ARBA" id="ARBA00022723"/>
    </source>
</evidence>
<dbReference type="InterPro" id="IPR001932">
    <property type="entry name" value="PPM-type_phosphatase-like_dom"/>
</dbReference>
<evidence type="ECO:0000256" key="4">
    <source>
        <dbReference type="RuleBase" id="RU003465"/>
    </source>
</evidence>
<dbReference type="InterPro" id="IPR000222">
    <property type="entry name" value="PP2C_BS"/>
</dbReference>
<sequence length="389" mass="43168">MNFSSTFLLSKSIANCNKSRLLFLQSAKRFSTHSAIAKHKNGSAKPINVDILGTWDSRTELPLELESSINYGKPIPQILTSSVGTHSIQGRRSYNEDRFVVKELRPNLLYFSVFDGHGGSECADYCYRHMEDHLTFWLDRLSVSDIEHAIDAAFLEVNNSFARWWAYHGKATSNVPGTTATISLLHKNMDLYIGHVVGLAISLVYDCMFFLPYVLQSCFFLKGDSRAMLCRGGVARRLTTDHCPSLLAEKTRIEQSQGKIIVDDVGRAMVNGRLAMTRSIGDLELKPFGVTAVPDVRKVKIKHGRDAFLVLTTDGINCVMSDQEICDVVQRTEDPAEAAHCLTDAALHYSSEDNATAIVVPLGSWGNNTTSASIFYSFGRSMTDSSRFS</sequence>
<feature type="domain" description="PPM-type phosphatase" evidence="5">
    <location>
        <begin position="82"/>
        <end position="362"/>
    </location>
</feature>
<dbReference type="PROSITE" id="PS01032">
    <property type="entry name" value="PPM_1"/>
    <property type="match status" value="1"/>
</dbReference>
<dbReference type="InterPro" id="IPR036457">
    <property type="entry name" value="PPM-type-like_dom_sf"/>
</dbReference>
<organism evidence="6">
    <name type="scientific">Daphnia magna</name>
    <dbReference type="NCBI Taxonomy" id="35525"/>
    <lineage>
        <taxon>Eukaryota</taxon>
        <taxon>Metazoa</taxon>
        <taxon>Ecdysozoa</taxon>
        <taxon>Arthropoda</taxon>
        <taxon>Crustacea</taxon>
        <taxon>Branchiopoda</taxon>
        <taxon>Diplostraca</taxon>
        <taxon>Cladocera</taxon>
        <taxon>Anomopoda</taxon>
        <taxon>Daphniidae</taxon>
        <taxon>Daphnia</taxon>
    </lineage>
</organism>
<dbReference type="SUPFAM" id="SSF81606">
    <property type="entry name" value="PP2C-like"/>
    <property type="match status" value="1"/>
</dbReference>
<reference evidence="6" key="1">
    <citation type="submission" date="2015-10" db="EMBL/GenBank/DDBJ databases">
        <title>EvidentialGene: Evidence-directed Construction of Complete mRNA Transcriptomes without Genomes.</title>
        <authorList>
            <person name="Gilbert D.G."/>
        </authorList>
    </citation>
    <scope>NUCLEOTIDE SEQUENCE</scope>
</reference>
<dbReference type="PANTHER" id="PTHR47992">
    <property type="entry name" value="PROTEIN PHOSPHATASE"/>
    <property type="match status" value="1"/>
</dbReference>
<dbReference type="Gene3D" id="3.60.40.10">
    <property type="entry name" value="PPM-type phosphatase domain"/>
    <property type="match status" value="2"/>
</dbReference>
<protein>
    <submittedName>
        <fullName evidence="6">Phosphatase 1K, mitochondrial</fullName>
    </submittedName>
</protein>
<proteinExistence type="inferred from homology"/>
<dbReference type="PROSITE" id="PS51746">
    <property type="entry name" value="PPM_2"/>
    <property type="match status" value="1"/>
</dbReference>